<name>A0A1E7EIP6_9STRA</name>
<keyword evidence="2" id="KW-1185">Reference proteome</keyword>
<dbReference type="Proteomes" id="UP000095751">
    <property type="component" value="Unassembled WGS sequence"/>
</dbReference>
<dbReference type="InParanoid" id="A0A1E7EIP6"/>
<organism evidence="1 2">
    <name type="scientific">Fragilariopsis cylindrus CCMP1102</name>
    <dbReference type="NCBI Taxonomy" id="635003"/>
    <lineage>
        <taxon>Eukaryota</taxon>
        <taxon>Sar</taxon>
        <taxon>Stramenopiles</taxon>
        <taxon>Ochrophyta</taxon>
        <taxon>Bacillariophyta</taxon>
        <taxon>Bacillariophyceae</taxon>
        <taxon>Bacillariophycidae</taxon>
        <taxon>Bacillariales</taxon>
        <taxon>Bacillariaceae</taxon>
        <taxon>Fragilariopsis</taxon>
    </lineage>
</organism>
<dbReference type="EMBL" id="KV784476">
    <property type="protein sequence ID" value="OEU05765.1"/>
    <property type="molecule type" value="Genomic_DNA"/>
</dbReference>
<evidence type="ECO:0000313" key="2">
    <source>
        <dbReference type="Proteomes" id="UP000095751"/>
    </source>
</evidence>
<sequence length="1079" mass="121875">MKCSLEPEHAGNVLVVNGPILDSKMVIELIDAINRSPMCKSTDVLGGSKKDTYLGYFSQRNPTQYGYRDGTIAIQAMPIKGAMTPLLDIVQNHVLKILYDHMGDQKKLIPTLLGTDIFKVKQNSLQINLSKGGGGFGEHTDSNSTTCMIGTEITNQTDEYFPYESEMVVITFFICLDKNQQLVNNNKCKSRLIFRSRKTKEVVGEIITESIGFHIQFANVQHACLHAIDKVGPQEEGFTRIALSSRYTLKQKYVGKKYNYYIRSLDHINGPLEDAILVDDPTVIPTNTMEVENLTTNTKDKDIEAAFASDSLKLDTVGMTQLIRNPVALGVPRNSSVNSLRSRLVFNTLMKAKKNLNVVQKKRGKETMIRYYTRLEPIGTIMEADKVRGMLELRKGGQSSVVGTYHNDLNHMHGIVLEHQYKNMMMNALPYFELVYKFRSNKTELYKKINKQKPEDMRYTVGPSGGNYANGNTFMTQTSKVDNTVCETAHTGQISQSMIAACLNRIVIGDVWVPLKWATSNGHKKSRGKKMINVGPARGYSCSGHSHCDDQPTHLVKHGVNGSWTTVGNMVYELEQVYHKDNLVPSFYSGYEVKGWSDFVFEGERIGVGVNRSDRLPSTPTDFADRHPAIVANKWITNELKERDKVSSSIHKNNSGKKDLVTIEELIAQIARISLASFARMKQYSVNPNGVSYLPLLEVGMVNGTYPIPNVSRCYHIPTMMIITELGVKDQSTGRYVRRSISSIKQPDEMLFIMMAIMVVRTTGGTLLFQLFHQYYKGEDIICDEFDLPSTSCKWDAFMRFMLEKIKRGAHGMERFVTVLYDRSLCDAAYGTVQEYVSFLEAVKRDLRSYLMECRNIGKQNGFNYTDLVLLLSNLLESNGYNQRKIGATEKKHCKFVGHQIACDMNELFHDAIHYDKKKNKIHFGSYGQKGLDMIVGSTTVKNASDKLVTLTKKILTALTQKKNQYLLDTLGLYLKNGIVVSKINDAPVWEADVESWLCKLVITSQKTGGAFCGSSKLCLNNRKYEFPLSNAPEQFEPFYHIAEEALYGLFSNRRDFGLLPVSSHFRYMRTGRQAVRWV</sequence>
<protein>
    <submittedName>
        <fullName evidence="1">Uncharacterized protein</fullName>
    </submittedName>
</protein>
<dbReference type="AlphaFoldDB" id="A0A1E7EIP6"/>
<proteinExistence type="predicted"/>
<accession>A0A1E7EIP6</accession>
<evidence type="ECO:0000313" key="1">
    <source>
        <dbReference type="EMBL" id="OEU05765.1"/>
    </source>
</evidence>
<dbReference type="KEGG" id="fcy:FRACYDRAFT_258345"/>
<reference evidence="1 2" key="1">
    <citation type="submission" date="2016-09" db="EMBL/GenBank/DDBJ databases">
        <title>Extensive genetic diversity and differential bi-allelic expression allows diatom success in the polar Southern Ocean.</title>
        <authorList>
            <consortium name="DOE Joint Genome Institute"/>
            <person name="Mock T."/>
            <person name="Otillar R.P."/>
            <person name="Strauss J."/>
            <person name="Dupont C."/>
            <person name="Frickenhaus S."/>
            <person name="Maumus F."/>
            <person name="Mcmullan M."/>
            <person name="Sanges R."/>
            <person name="Schmutz J."/>
            <person name="Toseland A."/>
            <person name="Valas R."/>
            <person name="Veluchamy A."/>
            <person name="Ward B.J."/>
            <person name="Allen A."/>
            <person name="Barry K."/>
            <person name="Falciatore A."/>
            <person name="Ferrante M."/>
            <person name="Fortunato A.E."/>
            <person name="Gloeckner G."/>
            <person name="Gruber A."/>
            <person name="Hipkin R."/>
            <person name="Janech M."/>
            <person name="Kroth P."/>
            <person name="Leese F."/>
            <person name="Lindquist E."/>
            <person name="Lyon B.R."/>
            <person name="Martin J."/>
            <person name="Mayer C."/>
            <person name="Parker M."/>
            <person name="Quesneville H."/>
            <person name="Raymond J."/>
            <person name="Uhlig C."/>
            <person name="Valentin K.U."/>
            <person name="Worden A.Z."/>
            <person name="Armbrust E.V."/>
            <person name="Bowler C."/>
            <person name="Green B."/>
            <person name="Moulton V."/>
            <person name="Van Oosterhout C."/>
            <person name="Grigoriev I."/>
        </authorList>
    </citation>
    <scope>NUCLEOTIDE SEQUENCE [LARGE SCALE GENOMIC DNA]</scope>
    <source>
        <strain evidence="1 2">CCMP1102</strain>
    </source>
</reference>
<gene>
    <name evidence="1" type="ORF">FRACYDRAFT_258345</name>
</gene>